<dbReference type="InterPro" id="IPR006119">
    <property type="entry name" value="Resolv_N"/>
</dbReference>
<feature type="domain" description="Recombinase" evidence="2">
    <location>
        <begin position="194"/>
        <end position="311"/>
    </location>
</feature>
<organism evidence="3 4">
    <name type="scientific">Flavonifractor plautii</name>
    <name type="common">Fusobacterium plautii</name>
    <dbReference type="NCBI Taxonomy" id="292800"/>
    <lineage>
        <taxon>Bacteria</taxon>
        <taxon>Bacillati</taxon>
        <taxon>Bacillota</taxon>
        <taxon>Clostridia</taxon>
        <taxon>Eubacteriales</taxon>
        <taxon>Oscillospiraceae</taxon>
        <taxon>Flavonifractor</taxon>
    </lineage>
</organism>
<dbReference type="CDD" id="cd00338">
    <property type="entry name" value="Ser_Recombinase"/>
    <property type="match status" value="1"/>
</dbReference>
<dbReference type="InterPro" id="IPR011109">
    <property type="entry name" value="DNA_bind_recombinase_dom"/>
</dbReference>
<dbReference type="Pfam" id="PF00239">
    <property type="entry name" value="Resolvase"/>
    <property type="match status" value="1"/>
</dbReference>
<dbReference type="PANTHER" id="PTHR30461">
    <property type="entry name" value="DNA-INVERTASE FROM LAMBDOID PROPHAGE"/>
    <property type="match status" value="1"/>
</dbReference>
<dbReference type="AlphaFoldDB" id="A0AAX1KPC6"/>
<dbReference type="InterPro" id="IPR038109">
    <property type="entry name" value="DNA_bind_recomb_sf"/>
</dbReference>
<reference evidence="3 4" key="1">
    <citation type="submission" date="2020-11" db="EMBL/GenBank/DDBJ databases">
        <title>Closed and high quality bacterial genomes of the OMM12 community.</title>
        <authorList>
            <person name="Marbouty M."/>
            <person name="Lamy-Besnier Q."/>
            <person name="Debarbieux L."/>
            <person name="Koszul R."/>
        </authorList>
    </citation>
    <scope>NUCLEOTIDE SEQUENCE [LARGE SCALE GENOMIC DNA]</scope>
    <source>
        <strain evidence="3 4">YL31</strain>
    </source>
</reference>
<dbReference type="PROSITE" id="PS51737">
    <property type="entry name" value="RECOMBINASE_DNA_BIND"/>
    <property type="match status" value="1"/>
</dbReference>
<evidence type="ECO:0000256" key="1">
    <source>
        <dbReference type="SAM" id="Coils"/>
    </source>
</evidence>
<dbReference type="SMART" id="SM00857">
    <property type="entry name" value="Resolvase"/>
    <property type="match status" value="1"/>
</dbReference>
<dbReference type="InterPro" id="IPR025827">
    <property type="entry name" value="Zn_ribbon_recom_dom"/>
</dbReference>
<dbReference type="SUPFAM" id="SSF53041">
    <property type="entry name" value="Resolvase-like"/>
    <property type="match status" value="1"/>
</dbReference>
<feature type="coiled-coil region" evidence="1">
    <location>
        <begin position="418"/>
        <end position="499"/>
    </location>
</feature>
<dbReference type="Gene3D" id="3.40.50.1390">
    <property type="entry name" value="Resolvase, N-terminal catalytic domain"/>
    <property type="match status" value="1"/>
</dbReference>
<dbReference type="Proteomes" id="UP000595792">
    <property type="component" value="Chromosome"/>
</dbReference>
<protein>
    <submittedName>
        <fullName evidence="3">Recombinase family protein</fullName>
    </submittedName>
</protein>
<sequence>MIPYSVPRKSSDSISEITPDYGVDNLLVGNRVWCLYRVSTNQQVDHDEKNEADIPMQRKACHRFAKKMGWTIIHEEQEEGVSGHKVRAENRDKLQIIKEAAKQKKFDILLVFMFDRIGRIADETPFVVEWFVKNGIRVWSTKEGEQRFDSHTDKLTNYIRFWQADGESEKTSIRTSTRMGQIVEDGFYTGGSCPYGYKLVRQGRVNKRGHELYDLVINEDEAPLVRMIFEKYVEEGRGAQSIANLLNSLNVKNRSGHNWHPSSIRGMIKNITYIGILRSGESRSQVLPHLRIIDEQTFGAAQEITRQRSKHHEDTRHVPMNIKGQSLLAGNVFCGHCGARLSLTTNGKGRPRSDGTDAVRVRYVCQTKTRKHEPCGGQTGYTLHILDSMIEDIVHKIFRRVKCLSRSEILGAGYAAKMSEQKAIARRAQREYQKAENDLKGLRSEVVKAVNGESAFPLDLLSSLVKETEQKCVQLQETYQKAQAEVDKSDILMDELRATYNQFIGWSNIYDTANIQTKKMIVCQLIERVDVFRGYELKIKFSISVEQFILGLDISA</sequence>
<dbReference type="EMBL" id="CP065315">
    <property type="protein sequence ID" value="QQR07667.1"/>
    <property type="molecule type" value="Genomic_DNA"/>
</dbReference>
<name>A0AAX1KPC6_FLAPL</name>
<dbReference type="PANTHER" id="PTHR30461:SF23">
    <property type="entry name" value="DNA RECOMBINASE-RELATED"/>
    <property type="match status" value="1"/>
</dbReference>
<accession>A0AAX1KPC6</accession>
<keyword evidence="1" id="KW-0175">Coiled coil</keyword>
<dbReference type="Gene3D" id="3.90.1750.20">
    <property type="entry name" value="Putative Large Serine Recombinase, Chain B, Domain 2"/>
    <property type="match status" value="1"/>
</dbReference>
<dbReference type="GO" id="GO:0003677">
    <property type="term" value="F:DNA binding"/>
    <property type="evidence" value="ECO:0007669"/>
    <property type="project" value="InterPro"/>
</dbReference>
<proteinExistence type="predicted"/>
<dbReference type="Pfam" id="PF07508">
    <property type="entry name" value="Recombinase"/>
    <property type="match status" value="1"/>
</dbReference>
<evidence type="ECO:0000313" key="3">
    <source>
        <dbReference type="EMBL" id="QQR07667.1"/>
    </source>
</evidence>
<evidence type="ECO:0000259" key="2">
    <source>
        <dbReference type="PROSITE" id="PS51737"/>
    </source>
</evidence>
<dbReference type="InterPro" id="IPR036162">
    <property type="entry name" value="Resolvase-like_N_sf"/>
</dbReference>
<dbReference type="Pfam" id="PF13408">
    <property type="entry name" value="Zn_ribbon_recom"/>
    <property type="match status" value="1"/>
</dbReference>
<evidence type="ECO:0000313" key="4">
    <source>
        <dbReference type="Proteomes" id="UP000595792"/>
    </source>
</evidence>
<dbReference type="InterPro" id="IPR050639">
    <property type="entry name" value="SSR_resolvase"/>
</dbReference>
<gene>
    <name evidence="3" type="ORF">I5Q84_01610</name>
</gene>
<dbReference type="GO" id="GO:0000150">
    <property type="term" value="F:DNA strand exchange activity"/>
    <property type="evidence" value="ECO:0007669"/>
    <property type="project" value="InterPro"/>
</dbReference>